<evidence type="ECO:0000259" key="5">
    <source>
        <dbReference type="PROSITE" id="PS50893"/>
    </source>
</evidence>
<dbReference type="GeneID" id="77469896"/>
<dbReference type="PANTHER" id="PTHR42734">
    <property type="entry name" value="METAL TRANSPORT SYSTEM ATP-BINDING PROTEIN TM_0124-RELATED"/>
    <property type="match status" value="1"/>
</dbReference>
<evidence type="ECO:0000256" key="1">
    <source>
        <dbReference type="ARBA" id="ARBA00005417"/>
    </source>
</evidence>
<dbReference type="InterPro" id="IPR027417">
    <property type="entry name" value="P-loop_NTPase"/>
</dbReference>
<reference evidence="6" key="3">
    <citation type="submission" date="2021-10" db="EMBL/GenBank/DDBJ databases">
        <title>Collection of gut derived symbiotic bacterial strains cultured from healthy donors.</title>
        <authorList>
            <person name="Lin H."/>
            <person name="Littmann E."/>
            <person name="Kohout C."/>
            <person name="Pamer E.G."/>
        </authorList>
    </citation>
    <scope>NUCLEOTIDE SEQUENCE</scope>
    <source>
        <strain evidence="6">DFI.4.48</strain>
    </source>
</reference>
<keyword evidence="8" id="KW-1185">Reference proteome</keyword>
<dbReference type="AlphaFoldDB" id="A0A2T3G255"/>
<keyword evidence="2" id="KW-0813">Transport</keyword>
<dbReference type="EMBL" id="JAJDKZ010000003">
    <property type="protein sequence ID" value="MCB8609290.1"/>
    <property type="molecule type" value="Genomic_DNA"/>
</dbReference>
<evidence type="ECO:0000313" key="7">
    <source>
        <dbReference type="EMBL" id="PST41597.1"/>
    </source>
</evidence>
<gene>
    <name evidence="7" type="ORF">C7U55_02090</name>
    <name evidence="6" type="ORF">LJD69_01615</name>
</gene>
<evidence type="ECO:0000256" key="4">
    <source>
        <dbReference type="ARBA" id="ARBA00022840"/>
    </source>
</evidence>
<dbReference type="SUPFAM" id="SSF52540">
    <property type="entry name" value="P-loop containing nucleoside triphosphate hydrolases"/>
    <property type="match status" value="1"/>
</dbReference>
<dbReference type="Gene3D" id="3.40.50.300">
    <property type="entry name" value="P-loop containing nucleotide triphosphate hydrolases"/>
    <property type="match status" value="1"/>
</dbReference>
<comment type="caution">
    <text evidence="7">The sequence shown here is derived from an EMBL/GenBank/DDBJ whole genome shotgun (WGS) entry which is preliminary data.</text>
</comment>
<dbReference type="InterPro" id="IPR003439">
    <property type="entry name" value="ABC_transporter-like_ATP-bd"/>
</dbReference>
<keyword evidence="3" id="KW-0547">Nucleotide-binding</keyword>
<protein>
    <submittedName>
        <fullName evidence="6 7">ABC transporter</fullName>
    </submittedName>
</protein>
<dbReference type="PROSITE" id="PS00211">
    <property type="entry name" value="ABC_TRANSPORTER_1"/>
    <property type="match status" value="1"/>
</dbReference>
<dbReference type="InterPro" id="IPR050153">
    <property type="entry name" value="Metal_Ion_Import_ABC"/>
</dbReference>
<organism evidence="7 8">
    <name type="scientific">Faecalibacillus faecis</name>
    <dbReference type="NCBI Taxonomy" id="1982628"/>
    <lineage>
        <taxon>Bacteria</taxon>
        <taxon>Bacillati</taxon>
        <taxon>Bacillota</taxon>
        <taxon>Erysipelotrichia</taxon>
        <taxon>Erysipelotrichales</taxon>
        <taxon>Coprobacillaceae</taxon>
        <taxon>Faecalibacillus</taxon>
    </lineage>
</organism>
<keyword evidence="4 6" id="KW-0067">ATP-binding</keyword>
<dbReference type="Proteomes" id="UP001198439">
    <property type="component" value="Unassembled WGS sequence"/>
</dbReference>
<evidence type="ECO:0000256" key="2">
    <source>
        <dbReference type="ARBA" id="ARBA00022448"/>
    </source>
</evidence>
<dbReference type="InterPro" id="IPR017871">
    <property type="entry name" value="ABC_transporter-like_CS"/>
</dbReference>
<dbReference type="Pfam" id="PF00005">
    <property type="entry name" value="ABC_tran"/>
    <property type="match status" value="1"/>
</dbReference>
<proteinExistence type="inferred from homology"/>
<reference evidence="7" key="2">
    <citation type="journal article" date="2019" name="Int. J. Syst. Evol. Microbiol.">
        <title>Faecalibacillus intestinalis gen. nov., sp. nov. and Faecalibacillus faecis sp. nov., isolated from human faeces.</title>
        <authorList>
            <person name="Seo B."/>
            <person name="Jeon K."/>
            <person name="Baek I."/>
            <person name="Lee Y.M."/>
            <person name="Baek K."/>
            <person name="Ko G."/>
        </authorList>
    </citation>
    <scope>NUCLEOTIDE SEQUENCE</scope>
    <source>
        <strain evidence="7">SNUG30370</strain>
    </source>
</reference>
<evidence type="ECO:0000313" key="8">
    <source>
        <dbReference type="Proteomes" id="UP000241201"/>
    </source>
</evidence>
<dbReference type="PANTHER" id="PTHR42734:SF17">
    <property type="entry name" value="METAL TRANSPORT SYSTEM ATP-BINDING PROTEIN TM_0124-RELATED"/>
    <property type="match status" value="1"/>
</dbReference>
<dbReference type="Proteomes" id="UP000241201">
    <property type="component" value="Unassembled WGS sequence"/>
</dbReference>
<accession>A0A2T3G255</accession>
<dbReference type="InterPro" id="IPR003593">
    <property type="entry name" value="AAA+_ATPase"/>
</dbReference>
<feature type="domain" description="ABC transporter" evidence="5">
    <location>
        <begin position="4"/>
        <end position="232"/>
    </location>
</feature>
<dbReference type="RefSeq" id="WP_106987132.1">
    <property type="nucleotide sequence ID" value="NZ_DBGCOW010000097.1"/>
</dbReference>
<name>A0A2T3G255_9FIRM</name>
<dbReference type="SMART" id="SM00382">
    <property type="entry name" value="AAA"/>
    <property type="match status" value="1"/>
</dbReference>
<dbReference type="CDD" id="cd03235">
    <property type="entry name" value="ABC_Metallic_Cations"/>
    <property type="match status" value="1"/>
</dbReference>
<evidence type="ECO:0000256" key="3">
    <source>
        <dbReference type="ARBA" id="ARBA00022741"/>
    </source>
</evidence>
<evidence type="ECO:0000313" key="6">
    <source>
        <dbReference type="EMBL" id="MCB8609290.1"/>
    </source>
</evidence>
<dbReference type="PROSITE" id="PS50893">
    <property type="entry name" value="ABC_TRANSPORTER_2"/>
    <property type="match status" value="1"/>
</dbReference>
<dbReference type="EMBL" id="PYLP01000002">
    <property type="protein sequence ID" value="PST41597.1"/>
    <property type="molecule type" value="Genomic_DNA"/>
</dbReference>
<sequence length="235" mass="26870">MAYIKCQNLSVGYAGETLIENINFEVHEHDYLCIVGENGVGKSTLMKTLLGLVDKKEGNVEFGKNINRKEVGYLPQQTALQKDFPATVMEVVLSGNLSKIALRPFYRKKEKERALLEMKKLKIDSLASRSYRELSGGQQQRVLLARALCATEKILFLDEPTTGLDPQVTKEFYDMLKELNKKGMAIIMVSHDLSVLEEATHVLYLRKNDYVYARKEEFMNTYGKEMKADVNYRNI</sequence>
<dbReference type="GO" id="GO:0005524">
    <property type="term" value="F:ATP binding"/>
    <property type="evidence" value="ECO:0007669"/>
    <property type="project" value="UniProtKB-KW"/>
</dbReference>
<reference evidence="8" key="1">
    <citation type="submission" date="2018-03" db="EMBL/GenBank/DDBJ databases">
        <title>Lachnoclostridium SNUG30370 gen.nov., sp.nov., isolated from human faeces.</title>
        <authorList>
            <person name="Seo B."/>
            <person name="Jeon K."/>
            <person name="Ko G."/>
        </authorList>
    </citation>
    <scope>NUCLEOTIDE SEQUENCE [LARGE SCALE GENOMIC DNA]</scope>
    <source>
        <strain evidence="8">SNUG30370</strain>
    </source>
</reference>
<dbReference type="GO" id="GO:0016887">
    <property type="term" value="F:ATP hydrolysis activity"/>
    <property type="evidence" value="ECO:0007669"/>
    <property type="project" value="InterPro"/>
</dbReference>
<comment type="similarity">
    <text evidence="1">Belongs to the ABC transporter superfamily.</text>
</comment>